<dbReference type="Proteomes" id="UP001595955">
    <property type="component" value="Unassembled WGS sequence"/>
</dbReference>
<evidence type="ECO:0000313" key="2">
    <source>
        <dbReference type="Proteomes" id="UP001595955"/>
    </source>
</evidence>
<protein>
    <recommendedName>
        <fullName evidence="3">Phosphotransferase</fullName>
    </recommendedName>
</protein>
<reference evidence="2" key="1">
    <citation type="journal article" date="2019" name="Int. J. Syst. Evol. Microbiol.">
        <title>The Global Catalogue of Microorganisms (GCM) 10K type strain sequencing project: providing services to taxonomists for standard genome sequencing and annotation.</title>
        <authorList>
            <consortium name="The Broad Institute Genomics Platform"/>
            <consortium name="The Broad Institute Genome Sequencing Center for Infectious Disease"/>
            <person name="Wu L."/>
            <person name="Ma J."/>
        </authorList>
    </citation>
    <scope>NUCLEOTIDE SEQUENCE [LARGE SCALE GENOMIC DNA]</scope>
    <source>
        <strain evidence="2">JCM 3369</strain>
    </source>
</reference>
<name>A0ABV9D909_9MICO</name>
<gene>
    <name evidence="1" type="ORF">ACFO3F_05685</name>
</gene>
<sequence>MLTRPEEGAAPAAPGEAPAPVDLEAYWRSTDFRAECVAWISAALARHGRQLRGAPTEHRVRFWSAVFTVPTDGGTVWFKATNPGQGFEAPLLARLAALLPGRVLAPLAVDAGRGWLLMPDGGAVLAAREPVALEDWGTLLAECAGMQIALTGTDLTSTGLPILLPGDAEGYVAGLVAALAGLPRTHPQHLDAGAAQRILRALPAAARGFAALEDTGIAPTLQPNDVSASNAFVGPAGGPAPFRLFDLGDAFWSHPFAAFQVPVRMATGSWPHAPAADDPVRARLEEAYLRAWSHVAPVAELRPVLVAADRLASLHRCESWRRLLARTTPAGAGTSPPPLVGWLEEAVGLR</sequence>
<dbReference type="RefSeq" id="WP_122825287.1">
    <property type="nucleotide sequence ID" value="NZ_CP033325.1"/>
</dbReference>
<proteinExistence type="predicted"/>
<organism evidence="1 2">
    <name type="scientific">Georgenia faecalis</name>
    <dbReference type="NCBI Taxonomy" id="2483799"/>
    <lineage>
        <taxon>Bacteria</taxon>
        <taxon>Bacillati</taxon>
        <taxon>Actinomycetota</taxon>
        <taxon>Actinomycetes</taxon>
        <taxon>Micrococcales</taxon>
        <taxon>Bogoriellaceae</taxon>
        <taxon>Georgenia</taxon>
    </lineage>
</organism>
<comment type="caution">
    <text evidence="1">The sequence shown here is derived from an EMBL/GenBank/DDBJ whole genome shotgun (WGS) entry which is preliminary data.</text>
</comment>
<evidence type="ECO:0000313" key="1">
    <source>
        <dbReference type="EMBL" id="MFC4554733.1"/>
    </source>
</evidence>
<dbReference type="SUPFAM" id="SSF56112">
    <property type="entry name" value="Protein kinase-like (PK-like)"/>
    <property type="match status" value="1"/>
</dbReference>
<evidence type="ECO:0008006" key="3">
    <source>
        <dbReference type="Google" id="ProtNLM"/>
    </source>
</evidence>
<accession>A0ABV9D909</accession>
<dbReference type="EMBL" id="JBHSGF010000003">
    <property type="protein sequence ID" value="MFC4554733.1"/>
    <property type="molecule type" value="Genomic_DNA"/>
</dbReference>
<dbReference type="InterPro" id="IPR011009">
    <property type="entry name" value="Kinase-like_dom_sf"/>
</dbReference>
<keyword evidence="2" id="KW-1185">Reference proteome</keyword>